<evidence type="ECO:0000259" key="8">
    <source>
        <dbReference type="Pfam" id="PF03918"/>
    </source>
</evidence>
<dbReference type="eggNOG" id="COG3088">
    <property type="taxonomic scope" value="Bacteria"/>
</dbReference>
<dbReference type="Pfam" id="PF03918">
    <property type="entry name" value="CcmH"/>
    <property type="match status" value="1"/>
</dbReference>
<keyword evidence="7" id="KW-0472">Membrane</keyword>
<evidence type="ECO:0000256" key="4">
    <source>
        <dbReference type="ARBA" id="ARBA00022729"/>
    </source>
</evidence>
<keyword evidence="4 7" id="KW-0732">Signal</keyword>
<dbReference type="GO" id="GO:0046872">
    <property type="term" value="F:metal ion binding"/>
    <property type="evidence" value="ECO:0007669"/>
    <property type="project" value="UniProtKB-KW"/>
</dbReference>
<comment type="caution">
    <text evidence="9">The sequence shown here is derived from an EMBL/GenBank/DDBJ whole genome shotgun (WGS) entry which is preliminary data.</text>
</comment>
<evidence type="ECO:0000313" key="9">
    <source>
        <dbReference type="EMBL" id="EAR20572.1"/>
    </source>
</evidence>
<evidence type="ECO:0000256" key="2">
    <source>
        <dbReference type="ARBA" id="ARBA00022617"/>
    </source>
</evidence>
<dbReference type="GO" id="GO:0017004">
    <property type="term" value="P:cytochrome complex assembly"/>
    <property type="evidence" value="ECO:0007669"/>
    <property type="project" value="UniProtKB-KW"/>
</dbReference>
<feature type="transmembrane region" description="Helical" evidence="7">
    <location>
        <begin position="100"/>
        <end position="121"/>
    </location>
</feature>
<dbReference type="Proteomes" id="UP000003374">
    <property type="component" value="Unassembled WGS sequence"/>
</dbReference>
<dbReference type="STRING" id="314278.NB231_07232"/>
<accession>A4BUK6</accession>
<feature type="domain" description="CcmH/CycL/Ccl2/NrfF N-terminal" evidence="8">
    <location>
        <begin position="11"/>
        <end position="145"/>
    </location>
</feature>
<keyword evidence="3 7" id="KW-0479">Metal-binding</keyword>
<name>A4BUK6_9GAMM</name>
<reference evidence="9 10" key="1">
    <citation type="submission" date="2006-02" db="EMBL/GenBank/DDBJ databases">
        <authorList>
            <person name="Waterbury J."/>
            <person name="Ferriera S."/>
            <person name="Johnson J."/>
            <person name="Kravitz S."/>
            <person name="Halpern A."/>
            <person name="Remington K."/>
            <person name="Beeson K."/>
            <person name="Tran B."/>
            <person name="Rogers Y.-H."/>
            <person name="Friedman R."/>
            <person name="Venter J.C."/>
        </authorList>
    </citation>
    <scope>NUCLEOTIDE SEQUENCE [LARGE SCALE GENOMIC DNA]</scope>
    <source>
        <strain evidence="9 10">Nb-231</strain>
    </source>
</reference>
<gene>
    <name evidence="9" type="ORF">NB231_07232</name>
</gene>
<keyword evidence="7" id="KW-1133">Transmembrane helix</keyword>
<dbReference type="InterPro" id="IPR051263">
    <property type="entry name" value="C-type_cytochrome_biogenesis"/>
</dbReference>
<dbReference type="EMBL" id="AAOF01000019">
    <property type="protein sequence ID" value="EAR20572.1"/>
    <property type="molecule type" value="Genomic_DNA"/>
</dbReference>
<keyword evidence="7" id="KW-0812">Transmembrane</keyword>
<evidence type="ECO:0000256" key="5">
    <source>
        <dbReference type="ARBA" id="ARBA00022748"/>
    </source>
</evidence>
<dbReference type="PANTHER" id="PTHR47870">
    <property type="entry name" value="CYTOCHROME C-TYPE BIOGENESIS PROTEIN CCMH"/>
    <property type="match status" value="1"/>
</dbReference>
<evidence type="ECO:0000256" key="7">
    <source>
        <dbReference type="RuleBase" id="RU364112"/>
    </source>
</evidence>
<sequence length="158" mass="18035">MLLFTFVMGIGGIADAASALYRFDNTSQAQRFQTLTEQLRCLVCQGESIADSNADLAKDLRSQVHEMILAGHSNEQIMQFMTERYGDFILYKPPFVPRTYFLWAGPLLLLLLASLVMIKYVGRARRDKQSIVLQQGERERLSRLLGESREPETDRTQT</sequence>
<dbReference type="PANTHER" id="PTHR47870:SF1">
    <property type="entry name" value="CYTOCHROME C-TYPE BIOGENESIS PROTEIN CCMH"/>
    <property type="match status" value="1"/>
</dbReference>
<dbReference type="HOGENOM" id="CLU_107187_0_0_6"/>
<organism evidence="9 10">
    <name type="scientific">Nitrococcus mobilis Nb-231</name>
    <dbReference type="NCBI Taxonomy" id="314278"/>
    <lineage>
        <taxon>Bacteria</taxon>
        <taxon>Pseudomonadati</taxon>
        <taxon>Pseudomonadota</taxon>
        <taxon>Gammaproteobacteria</taxon>
        <taxon>Chromatiales</taxon>
        <taxon>Ectothiorhodospiraceae</taxon>
        <taxon>Nitrococcus</taxon>
    </lineage>
</organism>
<dbReference type="CDD" id="cd16378">
    <property type="entry name" value="CcmH_N"/>
    <property type="match status" value="1"/>
</dbReference>
<comment type="function">
    <text evidence="7">Possible subunit of a heme lyase.</text>
</comment>
<dbReference type="InterPro" id="IPR005616">
    <property type="entry name" value="CcmH/CycL/Ccl2/NrfF_N"/>
</dbReference>
<evidence type="ECO:0000256" key="1">
    <source>
        <dbReference type="ARBA" id="ARBA00010342"/>
    </source>
</evidence>
<dbReference type="Gene3D" id="1.10.8.640">
    <property type="entry name" value="Cytochrome C biogenesis protein"/>
    <property type="match status" value="1"/>
</dbReference>
<dbReference type="AlphaFoldDB" id="A4BUK6"/>
<evidence type="ECO:0000256" key="6">
    <source>
        <dbReference type="ARBA" id="ARBA00023004"/>
    </source>
</evidence>
<evidence type="ECO:0000256" key="3">
    <source>
        <dbReference type="ARBA" id="ARBA00022723"/>
    </source>
</evidence>
<comment type="similarity">
    <text evidence="1 7">Belongs to the CcmH/CycL/Ccl2/NrfF family.</text>
</comment>
<dbReference type="FunFam" id="1.10.8.640:FF:000001">
    <property type="entry name" value="Cytochrome c-type biogenesis protein"/>
    <property type="match status" value="1"/>
</dbReference>
<evidence type="ECO:0000313" key="10">
    <source>
        <dbReference type="Proteomes" id="UP000003374"/>
    </source>
</evidence>
<keyword evidence="5" id="KW-0201">Cytochrome c-type biogenesis</keyword>
<keyword evidence="10" id="KW-1185">Reference proteome</keyword>
<dbReference type="InterPro" id="IPR038297">
    <property type="entry name" value="CcmH/CycL/NrfF/Ccl2_sf"/>
</dbReference>
<proteinExistence type="inferred from homology"/>
<dbReference type="OrthoDB" id="9804975at2"/>
<keyword evidence="6 7" id="KW-0408">Iron</keyword>
<dbReference type="GO" id="GO:0005886">
    <property type="term" value="C:plasma membrane"/>
    <property type="evidence" value="ECO:0007669"/>
    <property type="project" value="TreeGrafter"/>
</dbReference>
<keyword evidence="2 7" id="KW-0349">Heme</keyword>
<protein>
    <recommendedName>
        <fullName evidence="7">Cytochrome c-type biogenesis protein</fullName>
    </recommendedName>
</protein>